<dbReference type="EMBL" id="GL767391">
    <property type="protein sequence ID" value="EFZ13735.1"/>
    <property type="molecule type" value="Genomic_DNA"/>
</dbReference>
<sequence length="91" mass="10610">MSDSPNCPCGENWQDANHIIFYCPFTTPKSAKLRRYLKDNYPLSQINIFPILTYPTTKLCRLMLSHFKLYELNICILPPRAYARVRVSNAI</sequence>
<reference evidence="1" key="1">
    <citation type="journal article" date="2011" name="Proc. Natl. Acad. Sci. U.S.A.">
        <title>The genome of the fire ant Solenopsis invicta.</title>
        <authorList>
            <person name="Wurm Y."/>
            <person name="Wang J."/>
            <person name="Riba-Grognuz O."/>
            <person name="Corona M."/>
            <person name="Nygaard S."/>
            <person name="Hunt B.G."/>
            <person name="Ingram K.K."/>
            <person name="Falquet L."/>
            <person name="Nipitwattanaphon M."/>
            <person name="Gotzek D."/>
            <person name="Dijkstra M.B."/>
            <person name="Oettler J."/>
            <person name="Comtesse F."/>
            <person name="Shih C.J."/>
            <person name="Wu W.J."/>
            <person name="Yang C.C."/>
            <person name="Thomas J."/>
            <person name="Beaudoing E."/>
            <person name="Pradervand S."/>
            <person name="Flegel V."/>
            <person name="Cook E.D."/>
            <person name="Fabbretti R."/>
            <person name="Stockinger H."/>
            <person name="Long L."/>
            <person name="Farmerie W.G."/>
            <person name="Oakey J."/>
            <person name="Boomsma J.J."/>
            <person name="Pamilo P."/>
            <person name="Yi S.V."/>
            <person name="Heinze J."/>
            <person name="Goodisman M.A."/>
            <person name="Farinelli L."/>
            <person name="Harshman K."/>
            <person name="Hulo N."/>
            <person name="Cerutti L."/>
            <person name="Xenarios I."/>
            <person name="Shoemaker D."/>
            <person name="Keller L."/>
        </authorList>
    </citation>
    <scope>NUCLEOTIDE SEQUENCE [LARGE SCALE GENOMIC DNA]</scope>
</reference>
<accession>E9J0B9</accession>
<dbReference type="HOGENOM" id="CLU_2429852_0_0_1"/>
<organism>
    <name type="scientific">Solenopsis invicta</name>
    <name type="common">Red imported fire ant</name>
    <name type="synonym">Solenopsis wagneri</name>
    <dbReference type="NCBI Taxonomy" id="13686"/>
    <lineage>
        <taxon>Eukaryota</taxon>
        <taxon>Metazoa</taxon>
        <taxon>Ecdysozoa</taxon>
        <taxon>Arthropoda</taxon>
        <taxon>Hexapoda</taxon>
        <taxon>Insecta</taxon>
        <taxon>Pterygota</taxon>
        <taxon>Neoptera</taxon>
        <taxon>Endopterygota</taxon>
        <taxon>Hymenoptera</taxon>
        <taxon>Apocrita</taxon>
        <taxon>Aculeata</taxon>
        <taxon>Formicoidea</taxon>
        <taxon>Formicidae</taxon>
        <taxon>Myrmicinae</taxon>
        <taxon>Solenopsis</taxon>
    </lineage>
</organism>
<name>E9J0B9_SOLIN</name>
<dbReference type="OMA" id="YELNICI"/>
<dbReference type="AlphaFoldDB" id="E9J0B9"/>
<proteinExistence type="predicted"/>
<evidence type="ECO:0000313" key="1">
    <source>
        <dbReference type="EMBL" id="EFZ13735.1"/>
    </source>
</evidence>
<protein>
    <submittedName>
        <fullName evidence="1">Uncharacterized protein</fullName>
    </submittedName>
</protein>
<feature type="non-terminal residue" evidence="1">
    <location>
        <position position="91"/>
    </location>
</feature>
<gene>
    <name evidence="1" type="ORF">SINV_07817</name>
</gene>